<dbReference type="Proteomes" id="UP000003163">
    <property type="component" value="Unassembled WGS sequence"/>
</dbReference>
<dbReference type="OrthoDB" id="416253at2759"/>
<dbReference type="STRING" id="1003232.J9DFH2"/>
<dbReference type="PANTHER" id="PTHR43827">
    <property type="entry name" value="2,5-DIKETO-D-GLUCONIC ACID REDUCTASE"/>
    <property type="match status" value="1"/>
</dbReference>
<dbReference type="Pfam" id="PF00248">
    <property type="entry name" value="Aldo_ket_red"/>
    <property type="match status" value="1"/>
</dbReference>
<dbReference type="SUPFAM" id="SSF51430">
    <property type="entry name" value="NAD(P)-linked oxidoreductase"/>
    <property type="match status" value="1"/>
</dbReference>
<dbReference type="Gene3D" id="3.20.20.100">
    <property type="entry name" value="NADP-dependent oxidoreductase domain"/>
    <property type="match status" value="1"/>
</dbReference>
<evidence type="ECO:0000313" key="6">
    <source>
        <dbReference type="Proteomes" id="UP000003163"/>
    </source>
</evidence>
<dbReference type="InterPro" id="IPR036812">
    <property type="entry name" value="NAD(P)_OxRdtase_dom_sf"/>
</dbReference>
<dbReference type="InterPro" id="IPR023210">
    <property type="entry name" value="NADP_OxRdtase_dom"/>
</dbReference>
<dbReference type="InParanoid" id="J9DFH2"/>
<evidence type="ECO:0000313" key="5">
    <source>
        <dbReference type="EMBL" id="EJW01350.1"/>
    </source>
</evidence>
<dbReference type="AlphaFoldDB" id="J9DFH2"/>
<keyword evidence="3" id="KW-0560">Oxidoreductase</keyword>
<dbReference type="GO" id="GO:0016616">
    <property type="term" value="F:oxidoreductase activity, acting on the CH-OH group of donors, NAD or NADP as acceptor"/>
    <property type="evidence" value="ECO:0007669"/>
    <property type="project" value="UniProtKB-ARBA"/>
</dbReference>
<organism evidence="5 6">
    <name type="scientific">Edhazardia aedis (strain USNM 41457)</name>
    <name type="common">Microsporidian parasite</name>
    <dbReference type="NCBI Taxonomy" id="1003232"/>
    <lineage>
        <taxon>Eukaryota</taxon>
        <taxon>Fungi</taxon>
        <taxon>Fungi incertae sedis</taxon>
        <taxon>Microsporidia</taxon>
        <taxon>Edhazardia</taxon>
    </lineage>
</organism>
<comment type="caution">
    <text evidence="5">The sequence shown here is derived from an EMBL/GenBank/DDBJ whole genome shotgun (WGS) entry which is preliminary data.</text>
</comment>
<reference evidence="6" key="2">
    <citation type="submission" date="2015-07" db="EMBL/GenBank/DDBJ databases">
        <title>Contrasting host-pathogen interactions and genome evolution in two generalist and specialist microsporidian pathogens of mosquitoes.</title>
        <authorList>
            <consortium name="The Broad Institute Genomics Platform"/>
            <consortium name="The Broad Institute Genome Sequencing Center for Infectious Disease"/>
            <person name="Cuomo C.A."/>
            <person name="Sanscrainte N.D."/>
            <person name="Goldberg J.M."/>
            <person name="Heiman D."/>
            <person name="Young S."/>
            <person name="Zeng Q."/>
            <person name="Becnel J.J."/>
            <person name="Birren B.W."/>
        </authorList>
    </citation>
    <scope>NUCLEOTIDE SEQUENCE [LARGE SCALE GENOMIC DNA]</scope>
    <source>
        <strain evidence="6">USNM 41457</strain>
    </source>
</reference>
<dbReference type="HOGENOM" id="CLU_2589738_0_0_1"/>
<proteinExistence type="inferred from homology"/>
<keyword evidence="6" id="KW-1185">Reference proteome</keyword>
<sequence length="80" mass="9405">MLNRKVLLNSGFNMPMIGIGTGGLNTRRDIFETFENAIKVGYRHIDMATVYNNQELIGDYMFEKYLEDPKLKREDFFLCF</sequence>
<dbReference type="PANTHER" id="PTHR43827:SF3">
    <property type="entry name" value="NADP-DEPENDENT OXIDOREDUCTASE DOMAIN-CONTAINING PROTEIN"/>
    <property type="match status" value="1"/>
</dbReference>
<comment type="similarity">
    <text evidence="1">Belongs to the aldo/keto reductase family.</text>
</comment>
<reference evidence="5 6" key="1">
    <citation type="submission" date="2011-08" db="EMBL/GenBank/DDBJ databases">
        <authorList>
            <person name="Liu Z.J."/>
            <person name="Shi F.L."/>
            <person name="Lu J.Q."/>
            <person name="Li M."/>
            <person name="Wang Z.L."/>
        </authorList>
    </citation>
    <scope>NUCLEOTIDE SEQUENCE [LARGE SCALE GENOMIC DNA]</scope>
    <source>
        <strain evidence="5 6">USNM 41457</strain>
    </source>
</reference>
<evidence type="ECO:0000256" key="1">
    <source>
        <dbReference type="ARBA" id="ARBA00007905"/>
    </source>
</evidence>
<protein>
    <recommendedName>
        <fullName evidence="4">NADP-dependent oxidoreductase domain-containing protein</fullName>
    </recommendedName>
</protein>
<dbReference type="InterPro" id="IPR020471">
    <property type="entry name" value="AKR"/>
</dbReference>
<accession>J9DFH2</accession>
<dbReference type="VEuPathDB" id="MicrosporidiaDB:EDEG_00475"/>
<name>J9DFH2_EDHAE</name>
<dbReference type="EMBL" id="AFBI03000005">
    <property type="protein sequence ID" value="EJW01350.1"/>
    <property type="molecule type" value="Genomic_DNA"/>
</dbReference>
<gene>
    <name evidence="5" type="ORF">EDEG_00475</name>
</gene>
<keyword evidence="2" id="KW-0521">NADP</keyword>
<evidence type="ECO:0000256" key="3">
    <source>
        <dbReference type="ARBA" id="ARBA00023002"/>
    </source>
</evidence>
<evidence type="ECO:0000256" key="2">
    <source>
        <dbReference type="ARBA" id="ARBA00022857"/>
    </source>
</evidence>
<feature type="domain" description="NADP-dependent oxidoreductase" evidence="4">
    <location>
        <begin position="17"/>
        <end position="78"/>
    </location>
</feature>
<evidence type="ECO:0000259" key="4">
    <source>
        <dbReference type="Pfam" id="PF00248"/>
    </source>
</evidence>